<reference evidence="1 2" key="1">
    <citation type="submission" date="2019-02" db="EMBL/GenBank/DDBJ databases">
        <title>Deep-cultivation of Planctomycetes and their phenomic and genomic characterization uncovers novel biology.</title>
        <authorList>
            <person name="Wiegand S."/>
            <person name="Jogler M."/>
            <person name="Boedeker C."/>
            <person name="Pinto D."/>
            <person name="Vollmers J."/>
            <person name="Rivas-Marin E."/>
            <person name="Kohn T."/>
            <person name="Peeters S.H."/>
            <person name="Heuer A."/>
            <person name="Rast P."/>
            <person name="Oberbeckmann S."/>
            <person name="Bunk B."/>
            <person name="Jeske O."/>
            <person name="Meyerdierks A."/>
            <person name="Storesund J.E."/>
            <person name="Kallscheuer N."/>
            <person name="Luecker S."/>
            <person name="Lage O.M."/>
            <person name="Pohl T."/>
            <person name="Merkel B.J."/>
            <person name="Hornburger P."/>
            <person name="Mueller R.-W."/>
            <person name="Bruemmer F."/>
            <person name="Labrenz M."/>
            <person name="Spormann A.M."/>
            <person name="Op den Camp H."/>
            <person name="Overmann J."/>
            <person name="Amann R."/>
            <person name="Jetten M.S.M."/>
            <person name="Mascher T."/>
            <person name="Medema M.H."/>
            <person name="Devos D.P."/>
            <person name="Kaster A.-K."/>
            <person name="Ovreas L."/>
            <person name="Rohde M."/>
            <person name="Galperin M.Y."/>
            <person name="Jogler C."/>
        </authorList>
    </citation>
    <scope>NUCLEOTIDE SEQUENCE [LARGE SCALE GENOMIC DNA]</scope>
    <source>
        <strain evidence="1 2">ETA_A1</strain>
    </source>
</reference>
<organism evidence="1 2">
    <name type="scientific">Urbifossiella limnaea</name>
    <dbReference type="NCBI Taxonomy" id="2528023"/>
    <lineage>
        <taxon>Bacteria</taxon>
        <taxon>Pseudomonadati</taxon>
        <taxon>Planctomycetota</taxon>
        <taxon>Planctomycetia</taxon>
        <taxon>Gemmatales</taxon>
        <taxon>Gemmataceae</taxon>
        <taxon>Urbifossiella</taxon>
    </lineage>
</organism>
<name>A0A517XSS6_9BACT</name>
<dbReference type="RefSeq" id="WP_145238307.1">
    <property type="nucleotide sequence ID" value="NZ_CP036273.1"/>
</dbReference>
<dbReference type="KEGG" id="uli:ETAA1_25120"/>
<dbReference type="OrthoDB" id="9855987at2"/>
<sequence length="128" mass="14519">MPTVRLTETTTRGVFQGSNGCLYERSDGVERKCSRCGRWTQTTYRWADQNICDRHLRVVTWAVIRVTTTFAFRPLPAAVYGDPPPARVLRRGDTLVVGGVPTRVGRFDRFPLTTGGFVMVPRSRWAWA</sequence>
<gene>
    <name evidence="1" type="ORF">ETAA1_25120</name>
</gene>
<keyword evidence="2" id="KW-1185">Reference proteome</keyword>
<dbReference type="Proteomes" id="UP000319576">
    <property type="component" value="Chromosome"/>
</dbReference>
<accession>A0A517XSS6</accession>
<protein>
    <submittedName>
        <fullName evidence="1">Uncharacterized protein</fullName>
    </submittedName>
</protein>
<dbReference type="AlphaFoldDB" id="A0A517XSS6"/>
<evidence type="ECO:0000313" key="2">
    <source>
        <dbReference type="Proteomes" id="UP000319576"/>
    </source>
</evidence>
<dbReference type="EMBL" id="CP036273">
    <property type="protein sequence ID" value="QDU20557.1"/>
    <property type="molecule type" value="Genomic_DNA"/>
</dbReference>
<evidence type="ECO:0000313" key="1">
    <source>
        <dbReference type="EMBL" id="QDU20557.1"/>
    </source>
</evidence>
<proteinExistence type="predicted"/>